<dbReference type="PROSITE" id="PS00108">
    <property type="entry name" value="PROTEIN_KINASE_ST"/>
    <property type="match status" value="1"/>
</dbReference>
<evidence type="ECO:0000256" key="8">
    <source>
        <dbReference type="PIRSR" id="PIRSR630616-3"/>
    </source>
</evidence>
<evidence type="ECO:0000256" key="2">
    <source>
        <dbReference type="ARBA" id="ARBA00022679"/>
    </source>
</evidence>
<dbReference type="GO" id="GO:0004674">
    <property type="term" value="F:protein serine/threonine kinase activity"/>
    <property type="evidence" value="ECO:0007669"/>
    <property type="project" value="UniProtKB-KW"/>
</dbReference>
<dbReference type="CDD" id="cd00201">
    <property type="entry name" value="WW"/>
    <property type="match status" value="1"/>
</dbReference>
<feature type="region of interest" description="Disordered" evidence="9">
    <location>
        <begin position="342"/>
        <end position="383"/>
    </location>
</feature>
<feature type="region of interest" description="Disordered" evidence="9">
    <location>
        <begin position="702"/>
        <end position="801"/>
    </location>
</feature>
<keyword evidence="4 12" id="KW-0418">Kinase</keyword>
<dbReference type="SUPFAM" id="SSF56112">
    <property type="entry name" value="Protein kinase-like (PK-like)"/>
    <property type="match status" value="1"/>
</dbReference>
<dbReference type="Pfam" id="PF00069">
    <property type="entry name" value="Pkinase"/>
    <property type="match status" value="1"/>
</dbReference>
<feature type="compositionally biased region" description="Basic and acidic residues" evidence="9">
    <location>
        <begin position="615"/>
        <end position="627"/>
    </location>
</feature>
<feature type="domain" description="Protein kinase" evidence="10">
    <location>
        <begin position="67"/>
        <end position="337"/>
    </location>
</feature>
<evidence type="ECO:0000256" key="6">
    <source>
        <dbReference type="PIRSR" id="PIRSR630616-1"/>
    </source>
</evidence>
<dbReference type="AlphaFoldDB" id="A0A9P9FP46"/>
<feature type="compositionally biased region" description="Pro residues" evidence="9">
    <location>
        <begin position="363"/>
        <end position="383"/>
    </location>
</feature>
<dbReference type="Gene3D" id="1.10.510.10">
    <property type="entry name" value="Transferase(Phosphotransferase) domain 1"/>
    <property type="match status" value="1"/>
</dbReference>
<feature type="domain" description="WW" evidence="11">
    <location>
        <begin position="383"/>
        <end position="417"/>
    </location>
</feature>
<gene>
    <name evidence="12" type="ORF">EDB81DRAFT_182799</name>
</gene>
<evidence type="ECO:0000256" key="1">
    <source>
        <dbReference type="ARBA" id="ARBA00022527"/>
    </source>
</evidence>
<dbReference type="InterPro" id="IPR001202">
    <property type="entry name" value="WW_dom"/>
</dbReference>
<feature type="cross-link" description="Glycyl lysine isopeptide (Lys-Gly) (interchain with G-Cter in SUMO2)" evidence="8">
    <location>
        <position position="193"/>
    </location>
</feature>
<sequence length="801" mass="91655">MSHPSQKSQDSGQRPQRQLHQQNSLPDLVRDSKLNTRFLPDGTTQHTVYVTPGHASRRRKTRVEETWQRECELGNGTFGHVWLERCRSGPSTGSVRAIKEMQLDPSMRVDYSRELEAMTKFSHDKYVDCFVKCFGWFMSENLVFIAMEHLEHGDLQKYLHQPFPEEQAKEITTQLTEGLTHMHDNGFAHRDLKPANILVYKPGPNWWVKIGDFGISKRAEEENTALRTLIGTEGYLAPEIIGFTFTQDSPESDAFSYTFAVDMWALGELTFRMVAQRPAFPNRQDLFNCVVRGYAFPTKALETVGASSDCCDFILKSMIADPGKRLTAYEASLHSWLQISRPSSRSSSTTSKRNPAAPTISSDPPPAQNKAPPPMPSYPPALSPVPEGWTIQFSQEYQRWFYFEAATGRSQWEAPSMRNGHLVATPPNPQAQLETPFENTAQWSTAPQENQYSQMASSFDNTAQWSTGIQQPQNPHLTSSSDYTARQSGGLGQANQHTQSISSFENTAQWSTGFQRPTNPQVVEEKTQELSPRRDHSGDADQTVKAGFLTSSKQTEEQKKQKEFEEWLADRPRRMKEAAIRREKQESRKLKTTNQPDNSHEQEPKRSRNTSQRDGSLEREREQKPRVEQSTSPELDYFISKLSMPIKTAHEQNFQDWLADKPRRLEEAAARERLKKQREQMGRMDPERQKLYAEQKEFQARALAEQRKHDQQLQAARDRLQGGQGSPSTQQPKVERIIDRPKPVRRNRRIAQGERQNRVPIHMPIPPRRIDPGPPLINDPARGPSGSESTGIRSWFRKRFT</sequence>
<dbReference type="GO" id="GO:0005524">
    <property type="term" value="F:ATP binding"/>
    <property type="evidence" value="ECO:0007669"/>
    <property type="project" value="UniProtKB-KW"/>
</dbReference>
<proteinExistence type="predicted"/>
<evidence type="ECO:0000313" key="13">
    <source>
        <dbReference type="Proteomes" id="UP000738349"/>
    </source>
</evidence>
<dbReference type="Gene3D" id="2.20.70.10">
    <property type="match status" value="1"/>
</dbReference>
<feature type="compositionally biased region" description="Low complexity" evidence="9">
    <location>
        <begin position="342"/>
        <end position="351"/>
    </location>
</feature>
<evidence type="ECO:0000256" key="5">
    <source>
        <dbReference type="ARBA" id="ARBA00022840"/>
    </source>
</evidence>
<evidence type="ECO:0000256" key="9">
    <source>
        <dbReference type="SAM" id="MobiDB-lite"/>
    </source>
</evidence>
<evidence type="ECO:0000256" key="7">
    <source>
        <dbReference type="PIRSR" id="PIRSR630616-2"/>
    </source>
</evidence>
<feature type="compositionally biased region" description="Basic and acidic residues" evidence="9">
    <location>
        <begin position="702"/>
        <end position="720"/>
    </location>
</feature>
<feature type="compositionally biased region" description="Basic and acidic residues" evidence="9">
    <location>
        <begin position="523"/>
        <end position="539"/>
    </location>
</feature>
<dbReference type="InterPro" id="IPR008271">
    <property type="entry name" value="Ser/Thr_kinase_AS"/>
</dbReference>
<feature type="compositionally biased region" description="Polar residues" evidence="9">
    <location>
        <begin position="511"/>
        <end position="521"/>
    </location>
</feature>
<feature type="compositionally biased region" description="Basic and acidic residues" evidence="9">
    <location>
        <begin position="733"/>
        <end position="742"/>
    </location>
</feature>
<evidence type="ECO:0000313" key="12">
    <source>
        <dbReference type="EMBL" id="KAH7170890.1"/>
    </source>
</evidence>
<protein>
    <submittedName>
        <fullName evidence="12">Kinase-like domain-containing protein</fullName>
    </submittedName>
</protein>
<accession>A0A9P9FP46</accession>
<evidence type="ECO:0000256" key="4">
    <source>
        <dbReference type="ARBA" id="ARBA00022777"/>
    </source>
</evidence>
<evidence type="ECO:0000259" key="11">
    <source>
        <dbReference type="PROSITE" id="PS50020"/>
    </source>
</evidence>
<keyword evidence="2" id="KW-0808">Transferase</keyword>
<dbReference type="SUPFAM" id="SSF51045">
    <property type="entry name" value="WW domain"/>
    <property type="match status" value="1"/>
</dbReference>
<dbReference type="SMART" id="SM00220">
    <property type="entry name" value="S_TKc"/>
    <property type="match status" value="1"/>
</dbReference>
<organism evidence="12 13">
    <name type="scientific">Dactylonectria macrodidyma</name>
    <dbReference type="NCBI Taxonomy" id="307937"/>
    <lineage>
        <taxon>Eukaryota</taxon>
        <taxon>Fungi</taxon>
        <taxon>Dikarya</taxon>
        <taxon>Ascomycota</taxon>
        <taxon>Pezizomycotina</taxon>
        <taxon>Sordariomycetes</taxon>
        <taxon>Hypocreomycetidae</taxon>
        <taxon>Hypocreales</taxon>
        <taxon>Nectriaceae</taxon>
        <taxon>Dactylonectria</taxon>
    </lineage>
</organism>
<dbReference type="PANTHER" id="PTHR24350">
    <property type="entry name" value="SERINE/THREONINE-PROTEIN KINASE IAL-RELATED"/>
    <property type="match status" value="1"/>
</dbReference>
<feature type="active site" description="Proton acceptor" evidence="6">
    <location>
        <position position="191"/>
    </location>
</feature>
<keyword evidence="13" id="KW-1185">Reference proteome</keyword>
<comment type="caution">
    <text evidence="12">The sequence shown here is derived from an EMBL/GenBank/DDBJ whole genome shotgun (WGS) entry which is preliminary data.</text>
</comment>
<evidence type="ECO:0000256" key="3">
    <source>
        <dbReference type="ARBA" id="ARBA00022741"/>
    </source>
</evidence>
<evidence type="ECO:0000259" key="10">
    <source>
        <dbReference type="PROSITE" id="PS50011"/>
    </source>
</evidence>
<feature type="compositionally biased region" description="Basic and acidic residues" evidence="9">
    <location>
        <begin position="554"/>
        <end position="589"/>
    </location>
</feature>
<feature type="region of interest" description="Disordered" evidence="9">
    <location>
        <begin position="511"/>
        <end position="634"/>
    </location>
</feature>
<keyword evidence="1" id="KW-0723">Serine/threonine-protein kinase</keyword>
<name>A0A9P9FP46_9HYPO</name>
<feature type="compositionally biased region" description="Pro residues" evidence="9">
    <location>
        <begin position="763"/>
        <end position="777"/>
    </location>
</feature>
<feature type="region of interest" description="Disordered" evidence="9">
    <location>
        <begin position="1"/>
        <end position="62"/>
    </location>
</feature>
<dbReference type="OrthoDB" id="10252171at2759"/>
<feature type="compositionally biased region" description="Polar residues" evidence="9">
    <location>
        <begin position="1"/>
        <end position="25"/>
    </location>
</feature>
<dbReference type="InterPro" id="IPR030616">
    <property type="entry name" value="Aur-like"/>
</dbReference>
<dbReference type="SMART" id="SM00456">
    <property type="entry name" value="WW"/>
    <property type="match status" value="1"/>
</dbReference>
<dbReference type="EMBL" id="JAGMUV010000002">
    <property type="protein sequence ID" value="KAH7170890.1"/>
    <property type="molecule type" value="Genomic_DNA"/>
</dbReference>
<reference evidence="12" key="1">
    <citation type="journal article" date="2021" name="Nat. Commun.">
        <title>Genetic determinants of endophytism in the Arabidopsis root mycobiome.</title>
        <authorList>
            <person name="Mesny F."/>
            <person name="Miyauchi S."/>
            <person name="Thiergart T."/>
            <person name="Pickel B."/>
            <person name="Atanasova L."/>
            <person name="Karlsson M."/>
            <person name="Huettel B."/>
            <person name="Barry K.W."/>
            <person name="Haridas S."/>
            <person name="Chen C."/>
            <person name="Bauer D."/>
            <person name="Andreopoulos W."/>
            <person name="Pangilinan J."/>
            <person name="LaButti K."/>
            <person name="Riley R."/>
            <person name="Lipzen A."/>
            <person name="Clum A."/>
            <person name="Drula E."/>
            <person name="Henrissat B."/>
            <person name="Kohler A."/>
            <person name="Grigoriev I.V."/>
            <person name="Martin F.M."/>
            <person name="Hacquard S."/>
        </authorList>
    </citation>
    <scope>NUCLEOTIDE SEQUENCE</scope>
    <source>
        <strain evidence="12">MPI-CAGE-AT-0147</strain>
    </source>
</reference>
<dbReference type="InterPro" id="IPR036020">
    <property type="entry name" value="WW_dom_sf"/>
</dbReference>
<keyword evidence="3 7" id="KW-0547">Nucleotide-binding</keyword>
<feature type="binding site" evidence="7">
    <location>
        <position position="212"/>
    </location>
    <ligand>
        <name>ATP</name>
        <dbReference type="ChEBI" id="CHEBI:30616"/>
    </ligand>
</feature>
<dbReference type="InterPro" id="IPR011009">
    <property type="entry name" value="Kinase-like_dom_sf"/>
</dbReference>
<dbReference type="Pfam" id="PF00397">
    <property type="entry name" value="WW"/>
    <property type="match status" value="1"/>
</dbReference>
<keyword evidence="5 7" id="KW-0067">ATP-binding</keyword>
<feature type="region of interest" description="Disordered" evidence="9">
    <location>
        <begin position="462"/>
        <end position="499"/>
    </location>
</feature>
<dbReference type="PROSITE" id="PS50011">
    <property type="entry name" value="PROTEIN_KINASE_DOM"/>
    <property type="match status" value="1"/>
</dbReference>
<dbReference type="InterPro" id="IPR000719">
    <property type="entry name" value="Prot_kinase_dom"/>
</dbReference>
<dbReference type="PROSITE" id="PS50020">
    <property type="entry name" value="WW_DOMAIN_2"/>
    <property type="match status" value="1"/>
</dbReference>
<dbReference type="Proteomes" id="UP000738349">
    <property type="component" value="Unassembled WGS sequence"/>
</dbReference>